<dbReference type="InterPro" id="IPR046228">
    <property type="entry name" value="DUF6261"/>
</dbReference>
<comment type="caution">
    <text evidence="2">The sequence shown here is derived from an EMBL/GenBank/DDBJ whole genome shotgun (WGS) entry which is preliminary data.</text>
</comment>
<dbReference type="AlphaFoldDB" id="A0A0A2F6P8"/>
<evidence type="ECO:0000256" key="1">
    <source>
        <dbReference type="SAM" id="MobiDB-lite"/>
    </source>
</evidence>
<accession>A0A0A2F6P8</accession>
<evidence type="ECO:0000313" key="2">
    <source>
        <dbReference type="EMBL" id="KGN84114.1"/>
    </source>
</evidence>
<organism evidence="2 3">
    <name type="scientific">Porphyromonas gulae</name>
    <dbReference type="NCBI Taxonomy" id="111105"/>
    <lineage>
        <taxon>Bacteria</taxon>
        <taxon>Pseudomonadati</taxon>
        <taxon>Bacteroidota</taxon>
        <taxon>Bacteroidia</taxon>
        <taxon>Bacteroidales</taxon>
        <taxon>Porphyromonadaceae</taxon>
        <taxon>Porphyromonas</taxon>
    </lineage>
</organism>
<feature type="region of interest" description="Disordered" evidence="1">
    <location>
        <begin position="295"/>
        <end position="339"/>
    </location>
</feature>
<sequence>MIEQVGIGRFQQAELLNFMIDEVKDARTIGASELTPTLDELDKVLKVFKAGLAQIIASEHSAKVAAFDAVRDEAFRNLTGCIRGETFRPEADRREAAQRLSILMRTYKRLDQKSYRNETELMYKLAEELRSDKYKADVTKLAISTWINKMDEANKAFDRIFDLRDNEEGARPITNNLEVRRQIEKHYERLLEIVGALQILKPGKAIELFIGRHNERVAKMKALFALREATGSKAVQTKRAILRNLAMDLGWALPSGQSDYEFYGGTRILHPAERKWYCLGKKGDIVTLVEYRGRKKKTTSTAGESGELPQIPSEPSSPSGGGSDTGGSSGEQGSQGGGL</sequence>
<proteinExistence type="predicted"/>
<dbReference type="eggNOG" id="ENOG5031Z76">
    <property type="taxonomic scope" value="Bacteria"/>
</dbReference>
<dbReference type="RefSeq" id="WP_039421978.1">
    <property type="nucleotide sequence ID" value="NZ_JRAI01000079.1"/>
</dbReference>
<feature type="compositionally biased region" description="Gly residues" evidence="1">
    <location>
        <begin position="319"/>
        <end position="339"/>
    </location>
</feature>
<dbReference type="EMBL" id="JRAI01000079">
    <property type="protein sequence ID" value="KGN84114.1"/>
    <property type="molecule type" value="Genomic_DNA"/>
</dbReference>
<reference evidence="2 3" key="1">
    <citation type="submission" date="2014-08" db="EMBL/GenBank/DDBJ databases">
        <title>Porphyromonas gulae strain:COT-052_OH1451 Genome sequencing.</title>
        <authorList>
            <person name="Wallis C."/>
            <person name="Deusch O."/>
            <person name="O'Flynn C."/>
            <person name="Davis I."/>
            <person name="Jospin G."/>
            <person name="Darling A.E."/>
            <person name="Coil D.A."/>
            <person name="Alexiev A."/>
            <person name="Horsfall A."/>
            <person name="Kirkwood N."/>
            <person name="Harris S."/>
            <person name="Eisen J.A."/>
        </authorList>
    </citation>
    <scope>NUCLEOTIDE SEQUENCE [LARGE SCALE GENOMIC DNA]</scope>
    <source>
        <strain evidence="3">COT-052 OH1451</strain>
    </source>
</reference>
<dbReference type="OrthoDB" id="1452914at2"/>
<evidence type="ECO:0000313" key="3">
    <source>
        <dbReference type="Proteomes" id="UP000030130"/>
    </source>
</evidence>
<dbReference type="STRING" id="111105.HR09_06825"/>
<name>A0A0A2F6P8_9PORP</name>
<dbReference type="Pfam" id="PF19775">
    <property type="entry name" value="DUF6261"/>
    <property type="match status" value="1"/>
</dbReference>
<dbReference type="Proteomes" id="UP000030130">
    <property type="component" value="Unassembled WGS sequence"/>
</dbReference>
<protein>
    <submittedName>
        <fullName evidence="2">Hemagglutinin</fullName>
    </submittedName>
</protein>
<gene>
    <name evidence="2" type="ORF">HR08_09625</name>
</gene>